<evidence type="ECO:0000313" key="2">
    <source>
        <dbReference type="EMBL" id="MDU8993218.1"/>
    </source>
</evidence>
<reference evidence="2 3" key="1">
    <citation type="submission" date="2023-02" db="EMBL/GenBank/DDBJ databases">
        <authorList>
            <person name="Maleckis M."/>
        </authorList>
    </citation>
    <scope>NUCLEOTIDE SEQUENCE [LARGE SCALE GENOMIC DNA]</scope>
    <source>
        <strain evidence="2 3">P8-A2</strain>
    </source>
</reference>
<accession>A0ABU3UH63</accession>
<gene>
    <name evidence="2" type="ORF">PU648_12780</name>
</gene>
<feature type="region of interest" description="Disordered" evidence="1">
    <location>
        <begin position="37"/>
        <end position="59"/>
    </location>
</feature>
<dbReference type="Proteomes" id="UP001257627">
    <property type="component" value="Unassembled WGS sequence"/>
</dbReference>
<organism evidence="2 3">
    <name type="scientific">Streptomyces mirabilis</name>
    <dbReference type="NCBI Taxonomy" id="68239"/>
    <lineage>
        <taxon>Bacteria</taxon>
        <taxon>Bacillati</taxon>
        <taxon>Actinomycetota</taxon>
        <taxon>Actinomycetes</taxon>
        <taxon>Kitasatosporales</taxon>
        <taxon>Streptomycetaceae</taxon>
        <taxon>Streptomyces</taxon>
    </lineage>
</organism>
<evidence type="ECO:0000256" key="1">
    <source>
        <dbReference type="SAM" id="MobiDB-lite"/>
    </source>
</evidence>
<protein>
    <recommendedName>
        <fullName evidence="4">Short chain dehydrogenase</fullName>
    </recommendedName>
</protein>
<proteinExistence type="predicted"/>
<evidence type="ECO:0000313" key="3">
    <source>
        <dbReference type="Proteomes" id="UP001257627"/>
    </source>
</evidence>
<comment type="caution">
    <text evidence="2">The sequence shown here is derived from an EMBL/GenBank/DDBJ whole genome shotgun (WGS) entry which is preliminary data.</text>
</comment>
<name>A0ABU3UH63_9ACTN</name>
<sequence length="59" mass="6635">MVPNEATYAVTDSSRGLGGRIARPLTSAGIRQTLLCRTHTRPRTAAARHDRRPRRVRRP</sequence>
<dbReference type="EMBL" id="JARAKF010000001">
    <property type="protein sequence ID" value="MDU8993218.1"/>
    <property type="molecule type" value="Genomic_DNA"/>
</dbReference>
<dbReference type="RefSeq" id="WP_143609698.1">
    <property type="nucleotide sequence ID" value="NZ_CP107955.1"/>
</dbReference>
<keyword evidence="3" id="KW-1185">Reference proteome</keyword>
<evidence type="ECO:0008006" key="4">
    <source>
        <dbReference type="Google" id="ProtNLM"/>
    </source>
</evidence>
<feature type="compositionally biased region" description="Basic residues" evidence="1">
    <location>
        <begin position="49"/>
        <end position="59"/>
    </location>
</feature>